<protein>
    <submittedName>
        <fullName evidence="1">Uncharacterized protein</fullName>
    </submittedName>
</protein>
<organism evidence="1 2">
    <name type="scientific">Penicillium subrubescens</name>
    <dbReference type="NCBI Taxonomy" id="1316194"/>
    <lineage>
        <taxon>Eukaryota</taxon>
        <taxon>Fungi</taxon>
        <taxon>Dikarya</taxon>
        <taxon>Ascomycota</taxon>
        <taxon>Pezizomycotina</taxon>
        <taxon>Eurotiomycetes</taxon>
        <taxon>Eurotiomycetidae</taxon>
        <taxon>Eurotiales</taxon>
        <taxon>Aspergillaceae</taxon>
        <taxon>Penicillium</taxon>
    </lineage>
</organism>
<dbReference type="EMBL" id="MNBE01000744">
    <property type="protein sequence ID" value="OKO91890.1"/>
    <property type="molecule type" value="Genomic_DNA"/>
</dbReference>
<dbReference type="Proteomes" id="UP000186955">
    <property type="component" value="Unassembled WGS sequence"/>
</dbReference>
<accession>A0A1Q5SV99</accession>
<proteinExistence type="predicted"/>
<reference evidence="1 2" key="1">
    <citation type="submission" date="2016-10" db="EMBL/GenBank/DDBJ databases">
        <title>Genome sequence of the ascomycete fungus Penicillium subrubescens.</title>
        <authorList>
            <person name="De Vries R.P."/>
            <person name="Peng M."/>
            <person name="Dilokpimol A."/>
            <person name="Hilden K."/>
            <person name="Makela M.R."/>
            <person name="Grigoriev I."/>
            <person name="Riley R."/>
            <person name="Granchi Z."/>
        </authorList>
    </citation>
    <scope>NUCLEOTIDE SEQUENCE [LARGE SCALE GENOMIC DNA]</scope>
    <source>
        <strain evidence="1 2">CBS 132785</strain>
    </source>
</reference>
<comment type="caution">
    <text evidence="1">The sequence shown here is derived from an EMBL/GenBank/DDBJ whole genome shotgun (WGS) entry which is preliminary data.</text>
</comment>
<evidence type="ECO:0000313" key="2">
    <source>
        <dbReference type="Proteomes" id="UP000186955"/>
    </source>
</evidence>
<evidence type="ECO:0000313" key="1">
    <source>
        <dbReference type="EMBL" id="OKO91890.1"/>
    </source>
</evidence>
<gene>
    <name evidence="1" type="ORF">PENSUB_12963</name>
</gene>
<name>A0A1Q5SV99_9EURO</name>
<dbReference type="AlphaFoldDB" id="A0A1Q5SV99"/>
<sequence>MDLTQISSQLSSSPSRFPDCCLSISTNLLTTLTTLLPKKPAFTLSIGSGSGLLEGLLSHSNASISVEGVEVASTVNRYIAEEDMHVAAGAWDLYARAKEAKAWMFVYPREPKLISRYIETYGGGEVKIIMWLGPKIDWIDHEVIFRESVFDEVHVLEDVGLARYETAVVARRSV</sequence>
<dbReference type="OrthoDB" id="2151982at2759"/>
<keyword evidence="2" id="KW-1185">Reference proteome</keyword>